<dbReference type="PROSITE" id="PS51257">
    <property type="entry name" value="PROKAR_LIPOPROTEIN"/>
    <property type="match status" value="1"/>
</dbReference>
<dbReference type="RefSeq" id="WP_268780709.1">
    <property type="nucleotide sequence ID" value="NZ_JAPRAT010000025.1"/>
</dbReference>
<organism evidence="2 3">
    <name type="scientific">Natronobacillus azotifigens</name>
    <dbReference type="NCBI Taxonomy" id="472978"/>
    <lineage>
        <taxon>Bacteria</taxon>
        <taxon>Bacillati</taxon>
        <taxon>Bacillota</taxon>
        <taxon>Bacilli</taxon>
        <taxon>Bacillales</taxon>
        <taxon>Bacillaceae</taxon>
        <taxon>Natronobacillus</taxon>
    </lineage>
</organism>
<feature type="signal peptide" evidence="1">
    <location>
        <begin position="1"/>
        <end position="23"/>
    </location>
</feature>
<sequence>MKNKILIRLLAISLVIITLAACAGVGLTLDEEPINPIQVRQMNYAGYEQEAINRHVLDKFDSIIEVTSVMNKDEILLAIKASTFEQFNEQQIEEKVKDELKNFDPDLKSTVSSDQKFFLEIDRLKYHIRDQNLNQAEFDVQFQKVKEIVTPRN</sequence>
<gene>
    <name evidence="2" type="ORF">OWO01_12050</name>
</gene>
<keyword evidence="3" id="KW-1185">Reference proteome</keyword>
<keyword evidence="2" id="KW-0449">Lipoprotein</keyword>
<dbReference type="Proteomes" id="UP001084197">
    <property type="component" value="Unassembled WGS sequence"/>
</dbReference>
<dbReference type="EMBL" id="JAPRAT010000025">
    <property type="protein sequence ID" value="MCZ0703944.1"/>
    <property type="molecule type" value="Genomic_DNA"/>
</dbReference>
<name>A0A9J6RE55_9BACI</name>
<dbReference type="Pfam" id="PF09580">
    <property type="entry name" value="Spore_YhcN_YlaJ"/>
    <property type="match status" value="1"/>
</dbReference>
<accession>A0A9J6RE55</accession>
<reference evidence="2" key="1">
    <citation type="submission" date="2022-11" db="EMBL/GenBank/DDBJ databases">
        <title>WGS of Natronobacillus azotifigens 24KS-1, an anaerobic diazotrophic haloalkaliphile from soda-rich habitats.</title>
        <authorList>
            <person name="Sorokin D.Y."/>
            <person name="Merkel A.Y."/>
        </authorList>
    </citation>
    <scope>NUCLEOTIDE SEQUENCE</scope>
    <source>
        <strain evidence="2">24KS-1</strain>
    </source>
</reference>
<proteinExistence type="predicted"/>
<evidence type="ECO:0000313" key="3">
    <source>
        <dbReference type="Proteomes" id="UP001084197"/>
    </source>
</evidence>
<evidence type="ECO:0000256" key="1">
    <source>
        <dbReference type="SAM" id="SignalP"/>
    </source>
</evidence>
<dbReference type="InterPro" id="IPR019076">
    <property type="entry name" value="Spore_lipoprot_YhcN/YlaJ-like"/>
</dbReference>
<keyword evidence="1" id="KW-0732">Signal</keyword>
<comment type="caution">
    <text evidence="2">The sequence shown here is derived from an EMBL/GenBank/DDBJ whole genome shotgun (WGS) entry which is preliminary data.</text>
</comment>
<evidence type="ECO:0000313" key="2">
    <source>
        <dbReference type="EMBL" id="MCZ0703944.1"/>
    </source>
</evidence>
<protein>
    <submittedName>
        <fullName evidence="2">YhcN/YlaJ family sporulation lipoprotein</fullName>
    </submittedName>
</protein>
<dbReference type="AlphaFoldDB" id="A0A9J6RE55"/>
<feature type="chain" id="PRO_5039931560" evidence="1">
    <location>
        <begin position="24"/>
        <end position="153"/>
    </location>
</feature>